<reference evidence="1" key="1">
    <citation type="submission" date="2015-07" db="EMBL/GenBank/DDBJ databases">
        <title>MeaNS - Measles Nucleotide Surveillance Program.</title>
        <authorList>
            <person name="Tran T."/>
            <person name="Druce J."/>
        </authorList>
    </citation>
    <scope>NUCLEOTIDE SEQUENCE</scope>
    <source>
        <strain evidence="1">UCB-OBI-ISO-001</strain>
        <tissue evidence="1">Gonad</tissue>
    </source>
</reference>
<dbReference type="EMBL" id="KQ430593">
    <property type="protein sequence ID" value="KOF63928.1"/>
    <property type="molecule type" value="Genomic_DNA"/>
</dbReference>
<evidence type="ECO:0000313" key="1">
    <source>
        <dbReference type="EMBL" id="KOF63928.1"/>
    </source>
</evidence>
<dbReference type="AlphaFoldDB" id="A0A0L8FJS0"/>
<sequence>MGFFYRPLLPKRDINFICSAFLFDMREAAILSFIYCKKYFSFVFKVVLIDNTLYACL</sequence>
<organism evidence="1">
    <name type="scientific">Octopus bimaculoides</name>
    <name type="common">California two-spotted octopus</name>
    <dbReference type="NCBI Taxonomy" id="37653"/>
    <lineage>
        <taxon>Eukaryota</taxon>
        <taxon>Metazoa</taxon>
        <taxon>Spiralia</taxon>
        <taxon>Lophotrochozoa</taxon>
        <taxon>Mollusca</taxon>
        <taxon>Cephalopoda</taxon>
        <taxon>Coleoidea</taxon>
        <taxon>Octopodiformes</taxon>
        <taxon>Octopoda</taxon>
        <taxon>Incirrata</taxon>
        <taxon>Octopodidae</taxon>
        <taxon>Octopus</taxon>
    </lineage>
</organism>
<name>A0A0L8FJS0_OCTBM</name>
<accession>A0A0L8FJS0</accession>
<gene>
    <name evidence="1" type="ORF">OCBIM_22018173mg</name>
</gene>
<protein>
    <submittedName>
        <fullName evidence="1">Uncharacterized protein</fullName>
    </submittedName>
</protein>
<proteinExistence type="predicted"/>